<evidence type="ECO:0000313" key="1">
    <source>
        <dbReference type="EMBL" id="EFE74365.2"/>
    </source>
</evidence>
<name>D6AB30_STRFL</name>
<sequence>MLHQIVSGPHRYARIIPIGQPSVAGQAVAKE</sequence>
<dbReference type="AlphaFoldDB" id="D6AB30"/>
<evidence type="ECO:0000313" key="2">
    <source>
        <dbReference type="Proteomes" id="UP000003986"/>
    </source>
</evidence>
<proteinExistence type="predicted"/>
<organism evidence="1 2">
    <name type="scientific">Streptomyces filamentosus NRRL 15998</name>
    <dbReference type="NCBI Taxonomy" id="457431"/>
    <lineage>
        <taxon>Bacteria</taxon>
        <taxon>Bacillati</taxon>
        <taxon>Actinomycetota</taxon>
        <taxon>Actinomycetes</taxon>
        <taxon>Kitasatosporales</taxon>
        <taxon>Streptomycetaceae</taxon>
        <taxon>Streptomyces</taxon>
    </lineage>
</organism>
<reference evidence="2" key="2">
    <citation type="submission" date="2008-12" db="EMBL/GenBank/DDBJ databases">
        <title>Annotation of Streptomyces roseosporus strain NRRL 15998.</title>
        <authorList>
            <consortium name="The Broad Institute Genome Sequencing Platform"/>
            <consortium name="Broad Institute Microbial Sequencing Center"/>
            <person name="Fischbach M."/>
            <person name="Ward D."/>
            <person name="Young S."/>
            <person name="Kodira C.D."/>
            <person name="Zeng Q."/>
            <person name="Koehrsen M."/>
            <person name="Godfrey P."/>
            <person name="Alvarado L."/>
            <person name="Berlin A.M."/>
            <person name="Borenstein D."/>
            <person name="Chen Z."/>
            <person name="Engels R."/>
            <person name="Freedman E."/>
            <person name="Gellesch M."/>
            <person name="Goldberg J."/>
            <person name="Griggs A."/>
            <person name="Gujja S."/>
            <person name="Heiman D.I."/>
            <person name="Hepburn T.A."/>
            <person name="Howarth C."/>
            <person name="Jen D."/>
            <person name="Larson L."/>
            <person name="Lewis B."/>
            <person name="Mehta T."/>
            <person name="Park D."/>
            <person name="Pearson M."/>
            <person name="Roberts A."/>
            <person name="Saif S."/>
            <person name="Shea T.D."/>
            <person name="Shenoy N."/>
            <person name="Sisk P."/>
            <person name="Stolte C."/>
            <person name="Sykes S.N."/>
            <person name="Walk T."/>
            <person name="White J."/>
            <person name="Yandava C."/>
            <person name="Straight P."/>
            <person name="Clardy J."/>
            <person name="Hung D."/>
            <person name="Kolter R."/>
            <person name="Mekalanos J."/>
            <person name="Walker S."/>
            <person name="Walsh C.T."/>
            <person name="Wieland B.L.C."/>
            <person name="Ilzarbe M."/>
            <person name="Galagan J."/>
            <person name="Nusbaum C."/>
            <person name="Birren B."/>
        </authorList>
    </citation>
    <scope>NUCLEOTIDE SEQUENCE [LARGE SCALE GENOMIC DNA]</scope>
    <source>
        <strain evidence="2">NRRL 15998</strain>
    </source>
</reference>
<reference evidence="2" key="1">
    <citation type="submission" date="2008-10" db="EMBL/GenBank/DDBJ databases">
        <authorList>
            <person name="Molnar K."/>
        </authorList>
    </citation>
    <scope>NUCLEOTIDE SEQUENCE [LARGE SCALE GENOMIC DNA]</scope>
    <source>
        <strain evidence="2">NRRL 15998</strain>
    </source>
</reference>
<dbReference type="EMBL" id="DS999644">
    <property type="protein sequence ID" value="EFE74365.2"/>
    <property type="molecule type" value="Genomic_DNA"/>
</dbReference>
<accession>D6AB30</accession>
<protein>
    <submittedName>
        <fullName evidence="1">Predicted protein</fullName>
    </submittedName>
</protein>
<gene>
    <name evidence="1" type="ORF">SSGG_01731</name>
</gene>
<dbReference type="Proteomes" id="UP000003986">
    <property type="component" value="Unassembled WGS sequence"/>
</dbReference>